<keyword evidence="1" id="KW-0614">Plasmid</keyword>
<organism evidence="1 2">
    <name type="scientific">Sinorhizobium americanum</name>
    <dbReference type="NCBI Taxonomy" id="194963"/>
    <lineage>
        <taxon>Bacteria</taxon>
        <taxon>Pseudomonadati</taxon>
        <taxon>Pseudomonadota</taxon>
        <taxon>Alphaproteobacteria</taxon>
        <taxon>Hyphomicrobiales</taxon>
        <taxon>Rhizobiaceae</taxon>
        <taxon>Sinorhizobium/Ensifer group</taxon>
        <taxon>Sinorhizobium</taxon>
    </lineage>
</organism>
<accession>A0A1L3LSX6</accession>
<geneLocation type="plasmid" evidence="1 2">
    <name>A</name>
</geneLocation>
<evidence type="ECO:0000313" key="2">
    <source>
        <dbReference type="Proteomes" id="UP000182306"/>
    </source>
</evidence>
<dbReference type="Proteomes" id="UP000182306">
    <property type="component" value="Plasmid A"/>
</dbReference>
<name>A0A1L3LSX6_9HYPH</name>
<protein>
    <submittedName>
        <fullName evidence="1">Uncharacterized protein</fullName>
    </submittedName>
</protein>
<dbReference type="KEGG" id="same:SAMCFNEI73_pA0171"/>
<evidence type="ECO:0000313" key="1">
    <source>
        <dbReference type="EMBL" id="APG93146.1"/>
    </source>
</evidence>
<proteinExistence type="predicted"/>
<reference evidence="1 2" key="1">
    <citation type="submission" date="2015-10" db="EMBL/GenBank/DDBJ databases">
        <title>Genomic differences between typical nodule nitrogen-fixing rhizobial strains and those coming from bean seeds.</title>
        <authorList>
            <person name="Peralta H."/>
            <person name="Aguilar-Vera A."/>
            <person name="Diaz R."/>
            <person name="Mora Y."/>
            <person name="Martinez-Batallar G."/>
            <person name="Salazar E."/>
            <person name="Vargas-Lagunas C."/>
            <person name="Encarnacion S."/>
            <person name="Girard L."/>
            <person name="Mora J."/>
        </authorList>
    </citation>
    <scope>NUCLEOTIDE SEQUENCE [LARGE SCALE GENOMIC DNA]</scope>
    <source>
        <strain evidence="1 2">CFNEI 73</strain>
        <plasmid evidence="1 2">A</plasmid>
    </source>
</reference>
<gene>
    <name evidence="1" type="ORF">SAMCFNEI73_pA0171</name>
</gene>
<dbReference type="AlphaFoldDB" id="A0A1L3LSX6"/>
<keyword evidence="2" id="KW-1185">Reference proteome</keyword>
<dbReference type="EMBL" id="CP013108">
    <property type="protein sequence ID" value="APG93146.1"/>
    <property type="molecule type" value="Genomic_DNA"/>
</dbReference>
<sequence length="62" mass="7224">MAVTLRRRVSFFQGLRKRLGGISPIAIGSSEKNWMPADKTAKRSRQMRECRNSRFRLGIRPF</sequence>